<evidence type="ECO:0000313" key="9">
    <source>
        <dbReference type="Proteomes" id="UP000192578"/>
    </source>
</evidence>
<dbReference type="SUPFAM" id="SSF46458">
    <property type="entry name" value="Globin-like"/>
    <property type="match status" value="1"/>
</dbReference>
<name>A0A1W0X5X7_HYPEX</name>
<accession>A0A1W0X5X7</accession>
<evidence type="ECO:0000256" key="2">
    <source>
        <dbReference type="ARBA" id="ARBA00022617"/>
    </source>
</evidence>
<evidence type="ECO:0000256" key="3">
    <source>
        <dbReference type="ARBA" id="ARBA00022621"/>
    </source>
</evidence>
<keyword evidence="2 6" id="KW-0349">Heme</keyword>
<keyword evidence="5" id="KW-0408">Iron</keyword>
<dbReference type="InterPro" id="IPR044399">
    <property type="entry name" value="Mb-like_M"/>
</dbReference>
<feature type="domain" description="Globin" evidence="7">
    <location>
        <begin position="27"/>
        <end position="175"/>
    </location>
</feature>
<evidence type="ECO:0000256" key="6">
    <source>
        <dbReference type="RuleBase" id="RU000356"/>
    </source>
</evidence>
<organism evidence="8 9">
    <name type="scientific">Hypsibius exemplaris</name>
    <name type="common">Freshwater tardigrade</name>
    <dbReference type="NCBI Taxonomy" id="2072580"/>
    <lineage>
        <taxon>Eukaryota</taxon>
        <taxon>Metazoa</taxon>
        <taxon>Ecdysozoa</taxon>
        <taxon>Tardigrada</taxon>
        <taxon>Eutardigrada</taxon>
        <taxon>Parachela</taxon>
        <taxon>Hypsibioidea</taxon>
        <taxon>Hypsibiidae</taxon>
        <taxon>Hypsibius</taxon>
    </lineage>
</organism>
<dbReference type="GO" id="GO:0019825">
    <property type="term" value="F:oxygen binding"/>
    <property type="evidence" value="ECO:0007669"/>
    <property type="project" value="InterPro"/>
</dbReference>
<dbReference type="GO" id="GO:0020037">
    <property type="term" value="F:heme binding"/>
    <property type="evidence" value="ECO:0007669"/>
    <property type="project" value="InterPro"/>
</dbReference>
<dbReference type="Proteomes" id="UP000192578">
    <property type="component" value="Unassembled WGS sequence"/>
</dbReference>
<dbReference type="Pfam" id="PF00042">
    <property type="entry name" value="Globin"/>
    <property type="match status" value="1"/>
</dbReference>
<dbReference type="CDD" id="cd01040">
    <property type="entry name" value="Mb-like"/>
    <property type="match status" value="1"/>
</dbReference>
<dbReference type="PROSITE" id="PS01033">
    <property type="entry name" value="GLOBIN"/>
    <property type="match status" value="1"/>
</dbReference>
<evidence type="ECO:0000313" key="8">
    <source>
        <dbReference type="EMBL" id="OQV22893.1"/>
    </source>
</evidence>
<reference evidence="9" key="1">
    <citation type="submission" date="2017-01" db="EMBL/GenBank/DDBJ databases">
        <title>Comparative genomics of anhydrobiosis in the tardigrade Hypsibius dujardini.</title>
        <authorList>
            <person name="Yoshida Y."/>
            <person name="Koutsovoulos G."/>
            <person name="Laetsch D."/>
            <person name="Stevens L."/>
            <person name="Kumar S."/>
            <person name="Horikawa D."/>
            <person name="Ishino K."/>
            <person name="Komine S."/>
            <person name="Tomita M."/>
            <person name="Blaxter M."/>
            <person name="Arakawa K."/>
        </authorList>
    </citation>
    <scope>NUCLEOTIDE SEQUENCE [LARGE SCALE GENOMIC DNA]</scope>
    <source>
        <strain evidence="9">Z151</strain>
    </source>
</reference>
<dbReference type="InterPro" id="IPR000971">
    <property type="entry name" value="Globin"/>
</dbReference>
<keyword evidence="9" id="KW-1185">Reference proteome</keyword>
<gene>
    <name evidence="8" type="ORF">BV898_03324</name>
</gene>
<dbReference type="EMBL" id="MTYJ01000015">
    <property type="protein sequence ID" value="OQV22893.1"/>
    <property type="molecule type" value="Genomic_DNA"/>
</dbReference>
<evidence type="ECO:0000259" key="7">
    <source>
        <dbReference type="PROSITE" id="PS01033"/>
    </source>
</evidence>
<comment type="similarity">
    <text evidence="6">Belongs to the globin family.</text>
</comment>
<dbReference type="AlphaFoldDB" id="A0A1W0X5X7"/>
<comment type="caution">
    <text evidence="8">The sequence shown here is derived from an EMBL/GenBank/DDBJ whole genome shotgun (WGS) entry which is preliminary data.</text>
</comment>
<dbReference type="GO" id="GO:0046872">
    <property type="term" value="F:metal ion binding"/>
    <property type="evidence" value="ECO:0007669"/>
    <property type="project" value="UniProtKB-KW"/>
</dbReference>
<keyword evidence="4" id="KW-0479">Metal-binding</keyword>
<dbReference type="OrthoDB" id="436496at2759"/>
<proteinExistence type="inferred from homology"/>
<evidence type="ECO:0000256" key="5">
    <source>
        <dbReference type="ARBA" id="ARBA00023004"/>
    </source>
</evidence>
<dbReference type="PANTHER" id="PTHR47217:SF1">
    <property type="entry name" value="GLOBIN-LIKE PROTEIN"/>
    <property type="match status" value="1"/>
</dbReference>
<dbReference type="PANTHER" id="PTHR47217">
    <property type="entry name" value="GLOBIN-LIKE PROTEIN"/>
    <property type="match status" value="1"/>
</dbReference>
<keyword evidence="1 6" id="KW-0813">Transport</keyword>
<keyword evidence="3 6" id="KW-0561">Oxygen transport</keyword>
<sequence>MADLHKTVTDLEMDKDPSMDVADKTTGLAKRERLVVQETWKEAGKLGWGTVGLALFNLYFDRHPEYILMFRAFKDISREDLRTHARLKAHGLNVVNALTGVIENLEDTETTVLLLEKTGRDHVRRKLHSKHFENLHLTVIELFRNVLGPNFTPFVEASWNKALTVVMGVVLNSLKQEKIAQGVTDEE</sequence>
<dbReference type="GO" id="GO:0005344">
    <property type="term" value="F:oxygen carrier activity"/>
    <property type="evidence" value="ECO:0007669"/>
    <property type="project" value="UniProtKB-KW"/>
</dbReference>
<dbReference type="InterPro" id="IPR012292">
    <property type="entry name" value="Globin/Proto"/>
</dbReference>
<evidence type="ECO:0000256" key="1">
    <source>
        <dbReference type="ARBA" id="ARBA00022448"/>
    </source>
</evidence>
<dbReference type="InterPro" id="IPR009050">
    <property type="entry name" value="Globin-like_sf"/>
</dbReference>
<protein>
    <recommendedName>
        <fullName evidence="7">Globin domain-containing protein</fullName>
    </recommendedName>
</protein>
<dbReference type="Gene3D" id="1.10.490.10">
    <property type="entry name" value="Globins"/>
    <property type="match status" value="1"/>
</dbReference>
<evidence type="ECO:0000256" key="4">
    <source>
        <dbReference type="ARBA" id="ARBA00022723"/>
    </source>
</evidence>